<name>A0A821R3C9_9NEOP</name>
<organism evidence="8 9">
    <name type="scientific">Pieris macdunnoughi</name>
    <dbReference type="NCBI Taxonomy" id="345717"/>
    <lineage>
        <taxon>Eukaryota</taxon>
        <taxon>Metazoa</taxon>
        <taxon>Ecdysozoa</taxon>
        <taxon>Arthropoda</taxon>
        <taxon>Hexapoda</taxon>
        <taxon>Insecta</taxon>
        <taxon>Pterygota</taxon>
        <taxon>Neoptera</taxon>
        <taxon>Endopterygota</taxon>
        <taxon>Lepidoptera</taxon>
        <taxon>Glossata</taxon>
        <taxon>Ditrysia</taxon>
        <taxon>Papilionoidea</taxon>
        <taxon>Pieridae</taxon>
        <taxon>Pierinae</taxon>
        <taxon>Pieris</taxon>
    </lineage>
</organism>
<evidence type="ECO:0000256" key="1">
    <source>
        <dbReference type="ARBA" id="ARBA00004239"/>
    </source>
</evidence>
<evidence type="ECO:0000256" key="3">
    <source>
        <dbReference type="ARBA" id="ARBA00022801"/>
    </source>
</evidence>
<dbReference type="EMBL" id="CAJOBZ010000012">
    <property type="protein sequence ID" value="CAF4836971.1"/>
    <property type="molecule type" value="Genomic_DNA"/>
</dbReference>
<dbReference type="Proteomes" id="UP000663880">
    <property type="component" value="Unassembled WGS sequence"/>
</dbReference>
<keyword evidence="4" id="KW-0720">Serine protease</keyword>
<keyword evidence="5" id="KW-1015">Disulfide bond</keyword>
<dbReference type="SUPFAM" id="SSF50494">
    <property type="entry name" value="Trypsin-like serine proteases"/>
    <property type="match status" value="1"/>
</dbReference>
<dbReference type="GO" id="GO:0004252">
    <property type="term" value="F:serine-type endopeptidase activity"/>
    <property type="evidence" value="ECO:0007669"/>
    <property type="project" value="InterPro"/>
</dbReference>
<comment type="caution">
    <text evidence="8">The sequence shown here is derived from an EMBL/GenBank/DDBJ whole genome shotgun (WGS) entry which is preliminary data.</text>
</comment>
<proteinExistence type="inferred from homology"/>
<dbReference type="PROSITE" id="PS50240">
    <property type="entry name" value="TRYPSIN_DOM"/>
    <property type="match status" value="1"/>
</dbReference>
<accession>A0A821R3C9</accession>
<dbReference type="InterPro" id="IPR001254">
    <property type="entry name" value="Trypsin_dom"/>
</dbReference>
<dbReference type="PANTHER" id="PTHR24256">
    <property type="entry name" value="TRYPTASE-RELATED"/>
    <property type="match status" value="1"/>
</dbReference>
<dbReference type="OrthoDB" id="60866at2759"/>
<evidence type="ECO:0000256" key="4">
    <source>
        <dbReference type="ARBA" id="ARBA00022825"/>
    </source>
</evidence>
<reference evidence="8" key="1">
    <citation type="submission" date="2021-02" db="EMBL/GenBank/DDBJ databases">
        <authorList>
            <person name="Steward A R."/>
        </authorList>
    </citation>
    <scope>NUCLEOTIDE SEQUENCE</scope>
</reference>
<evidence type="ECO:0000313" key="8">
    <source>
        <dbReference type="EMBL" id="CAF4836971.1"/>
    </source>
</evidence>
<dbReference type="Gene3D" id="2.40.10.10">
    <property type="entry name" value="Trypsin-like serine proteases"/>
    <property type="match status" value="1"/>
</dbReference>
<dbReference type="InterPro" id="IPR009003">
    <property type="entry name" value="Peptidase_S1_PA"/>
</dbReference>
<dbReference type="FunFam" id="2.40.10.10:FF:000036">
    <property type="entry name" value="Trypsin beta"/>
    <property type="match status" value="1"/>
</dbReference>
<feature type="domain" description="Peptidase S1" evidence="7">
    <location>
        <begin position="1"/>
        <end position="123"/>
    </location>
</feature>
<dbReference type="InterPro" id="IPR051487">
    <property type="entry name" value="Ser/Thr_Proteases_Immune/Dev"/>
</dbReference>
<dbReference type="Pfam" id="PF00089">
    <property type="entry name" value="Trypsin"/>
    <property type="match status" value="1"/>
</dbReference>
<dbReference type="AlphaFoldDB" id="A0A821R3C9"/>
<evidence type="ECO:0000256" key="2">
    <source>
        <dbReference type="ARBA" id="ARBA00022670"/>
    </source>
</evidence>
<gene>
    <name evidence="8" type="ORF">PMACD_LOCUS5764</name>
</gene>
<evidence type="ECO:0000259" key="7">
    <source>
        <dbReference type="PROSITE" id="PS50240"/>
    </source>
</evidence>
<comment type="similarity">
    <text evidence="6">Belongs to the peptidase S1 family. CLIP subfamily.</text>
</comment>
<protein>
    <recommendedName>
        <fullName evidence="7">Peptidase S1 domain-containing protein</fullName>
    </recommendedName>
</protein>
<dbReference type="InterPro" id="IPR043504">
    <property type="entry name" value="Peptidase_S1_PA_chymotrypsin"/>
</dbReference>
<keyword evidence="2" id="KW-0645">Protease</keyword>
<evidence type="ECO:0000313" key="9">
    <source>
        <dbReference type="Proteomes" id="UP000663880"/>
    </source>
</evidence>
<keyword evidence="9" id="KW-1185">Reference proteome</keyword>
<sequence>MAPIGKKCLLTGWGYVNNGRKPLPNNLQMLEFETISNKDCTRQLKKSPYPRLLPLDDGQLCAERPDHKGACTGDFGSPLVIQDDKNKTLQIGLASWVVPCAEDYPDVFSSIHGYYDWIQSKIK</sequence>
<evidence type="ECO:0000256" key="6">
    <source>
        <dbReference type="ARBA" id="ARBA00024195"/>
    </source>
</evidence>
<dbReference type="GO" id="GO:0005576">
    <property type="term" value="C:extracellular region"/>
    <property type="evidence" value="ECO:0007669"/>
    <property type="project" value="UniProtKB-SubCell"/>
</dbReference>
<keyword evidence="3" id="KW-0378">Hydrolase</keyword>
<dbReference type="GO" id="GO:0006508">
    <property type="term" value="P:proteolysis"/>
    <property type="evidence" value="ECO:0007669"/>
    <property type="project" value="UniProtKB-KW"/>
</dbReference>
<comment type="subcellular location">
    <subcellularLocation>
        <location evidence="1">Secreted</location>
        <location evidence="1">Extracellular space</location>
    </subcellularLocation>
</comment>
<evidence type="ECO:0000256" key="5">
    <source>
        <dbReference type="ARBA" id="ARBA00023157"/>
    </source>
</evidence>